<dbReference type="PANTHER" id="PTHR46638">
    <property type="entry name" value="CORRINOID ADENOSYLTRANSFERASE"/>
    <property type="match status" value="1"/>
</dbReference>
<dbReference type="GO" id="GO:0009236">
    <property type="term" value="P:cobalamin biosynthetic process"/>
    <property type="evidence" value="ECO:0007669"/>
    <property type="project" value="InterPro"/>
</dbReference>
<dbReference type="PIRSF" id="PIRSF015617">
    <property type="entry name" value="Adensltrnsf_CobA"/>
    <property type="match status" value="1"/>
</dbReference>
<dbReference type="GO" id="GO:0005524">
    <property type="term" value="F:ATP binding"/>
    <property type="evidence" value="ECO:0007669"/>
    <property type="project" value="InterPro"/>
</dbReference>
<gene>
    <name evidence="1" type="ORF">ANBU17_14330</name>
</gene>
<dbReference type="PANTHER" id="PTHR46638:SF1">
    <property type="entry name" value="CORRINOID ADENOSYLTRANSFERASE"/>
    <property type="match status" value="1"/>
</dbReference>
<comment type="caution">
    <text evidence="1">The sequence shown here is derived from an EMBL/GenBank/DDBJ whole genome shotgun (WGS) entry which is preliminary data.</text>
</comment>
<dbReference type="InterPro" id="IPR003724">
    <property type="entry name" value="CblAdoTrfase_CobA"/>
</dbReference>
<proteinExistence type="predicted"/>
<evidence type="ECO:0000313" key="1">
    <source>
        <dbReference type="EMBL" id="GFO85086.1"/>
    </source>
</evidence>
<sequence>MEGRVEVYCGQGKGKTSCAIGHCIKAAGQAKQVIIVQFLKGKDTEEIDFIRRLEPEVQLFRFEKYEKQYKDLSEEEKKEQDHYIFNGLKYAKKVIDTRQCDVLILDEVLGLLDLKIIEPSNLIDLLKERSEELDVIMTGRSLPEELMDYVDAVYCIETMKES</sequence>
<name>A0A916VCV9_9FIRM</name>
<dbReference type="RefSeq" id="WP_201310793.1">
    <property type="nucleotide sequence ID" value="NZ_BLYI01000030.1"/>
</dbReference>
<evidence type="ECO:0000313" key="2">
    <source>
        <dbReference type="Proteomes" id="UP000613208"/>
    </source>
</evidence>
<accession>A0A916VCV9</accession>
<protein>
    <submittedName>
        <fullName evidence="1">Cob(I)alamin adenosyltransferase</fullName>
    </submittedName>
</protein>
<dbReference type="EMBL" id="BLYI01000030">
    <property type="protein sequence ID" value="GFO85086.1"/>
    <property type="molecule type" value="Genomic_DNA"/>
</dbReference>
<organism evidence="1 2">
    <name type="scientific">Anaerostipes butyraticus</name>
    <dbReference type="NCBI Taxonomy" id="645466"/>
    <lineage>
        <taxon>Bacteria</taxon>
        <taxon>Bacillati</taxon>
        <taxon>Bacillota</taxon>
        <taxon>Clostridia</taxon>
        <taxon>Lachnospirales</taxon>
        <taxon>Lachnospiraceae</taxon>
        <taxon>Anaerostipes</taxon>
    </lineage>
</organism>
<dbReference type="GO" id="GO:0008817">
    <property type="term" value="F:corrinoid adenosyltransferase activity"/>
    <property type="evidence" value="ECO:0007669"/>
    <property type="project" value="InterPro"/>
</dbReference>
<dbReference type="SUPFAM" id="SSF52540">
    <property type="entry name" value="P-loop containing nucleoside triphosphate hydrolases"/>
    <property type="match status" value="1"/>
</dbReference>
<keyword evidence="2" id="KW-1185">Reference proteome</keyword>
<dbReference type="Pfam" id="PF02572">
    <property type="entry name" value="CobA_CobO_BtuR"/>
    <property type="match status" value="1"/>
</dbReference>
<dbReference type="InterPro" id="IPR027417">
    <property type="entry name" value="P-loop_NTPase"/>
</dbReference>
<dbReference type="AlphaFoldDB" id="A0A916VCV9"/>
<dbReference type="Gene3D" id="3.40.50.300">
    <property type="entry name" value="P-loop containing nucleotide triphosphate hydrolases"/>
    <property type="match status" value="1"/>
</dbReference>
<reference evidence="1" key="1">
    <citation type="submission" date="2020-06" db="EMBL/GenBank/DDBJ databases">
        <title>Characterization of fructooligosaccharide metabolism and fructooligosaccharide-degrading enzymes in human commensal butyrate producers.</title>
        <authorList>
            <person name="Tanno H."/>
            <person name="Fujii T."/>
            <person name="Hirano K."/>
            <person name="Maeno S."/>
            <person name="Tonozuka T."/>
            <person name="Sakamoto M."/>
            <person name="Ohkuma M."/>
            <person name="Tochio T."/>
            <person name="Endo A."/>
        </authorList>
    </citation>
    <scope>NUCLEOTIDE SEQUENCE</scope>
    <source>
        <strain evidence="1">JCM 17466</strain>
    </source>
</reference>
<dbReference type="Proteomes" id="UP000613208">
    <property type="component" value="Unassembled WGS sequence"/>
</dbReference>